<evidence type="ECO:0000256" key="9">
    <source>
        <dbReference type="SAM" id="Phobius"/>
    </source>
</evidence>
<feature type="region of interest" description="Disordered" evidence="8">
    <location>
        <begin position="543"/>
        <end position="580"/>
    </location>
</feature>
<feature type="transmembrane region" description="Helical" evidence="9">
    <location>
        <begin position="458"/>
        <end position="483"/>
    </location>
</feature>
<evidence type="ECO:0000313" key="11">
    <source>
        <dbReference type="Proteomes" id="UP000095284"/>
    </source>
</evidence>
<evidence type="ECO:0000256" key="4">
    <source>
        <dbReference type="ARBA" id="ARBA00022729"/>
    </source>
</evidence>
<reference evidence="12" key="1">
    <citation type="submission" date="2016-11" db="UniProtKB">
        <authorList>
            <consortium name="WormBaseParasite"/>
        </authorList>
    </citation>
    <scope>IDENTIFICATION</scope>
</reference>
<dbReference type="SUPFAM" id="SSF53254">
    <property type="entry name" value="Phosphoglycerate mutase-like"/>
    <property type="match status" value="1"/>
</dbReference>
<feature type="region of interest" description="Disordered" evidence="8">
    <location>
        <begin position="55"/>
        <end position="83"/>
    </location>
</feature>
<comment type="similarity">
    <text evidence="2">Belongs to the histidine acid phosphatase family.</text>
</comment>
<evidence type="ECO:0000256" key="7">
    <source>
        <dbReference type="ARBA" id="ARBA00023180"/>
    </source>
</evidence>
<comment type="catalytic activity">
    <reaction evidence="1">
        <text>a phosphate monoester + H2O = an alcohol + phosphate</text>
        <dbReference type="Rhea" id="RHEA:15017"/>
        <dbReference type="ChEBI" id="CHEBI:15377"/>
        <dbReference type="ChEBI" id="CHEBI:30879"/>
        <dbReference type="ChEBI" id="CHEBI:43474"/>
        <dbReference type="ChEBI" id="CHEBI:67140"/>
        <dbReference type="EC" id="3.1.3.2"/>
    </reaction>
</comment>
<keyword evidence="7" id="KW-0325">Glycoprotein</keyword>
<keyword evidence="4 10" id="KW-0732">Signal</keyword>
<dbReference type="PROSITE" id="PS00616">
    <property type="entry name" value="HIS_ACID_PHOSPHAT_1"/>
    <property type="match status" value="1"/>
</dbReference>
<feature type="signal peptide" evidence="10">
    <location>
        <begin position="1"/>
        <end position="18"/>
    </location>
</feature>
<dbReference type="Proteomes" id="UP000095284">
    <property type="component" value="Unplaced"/>
</dbReference>
<dbReference type="Pfam" id="PF00328">
    <property type="entry name" value="His_Phos_2"/>
    <property type="match status" value="1"/>
</dbReference>
<keyword evidence="9" id="KW-0472">Membrane</keyword>
<dbReference type="InterPro" id="IPR029033">
    <property type="entry name" value="His_PPase_superfam"/>
</dbReference>
<dbReference type="InterPro" id="IPR000560">
    <property type="entry name" value="His_Pase_clade-2"/>
</dbReference>
<accession>A0A1I7RIK2</accession>
<evidence type="ECO:0000256" key="3">
    <source>
        <dbReference type="ARBA" id="ARBA00012646"/>
    </source>
</evidence>
<dbReference type="InterPro" id="IPR033379">
    <property type="entry name" value="Acid_Pase_AS"/>
</dbReference>
<protein>
    <recommendedName>
        <fullName evidence="3">acid phosphatase</fullName>
        <ecNumber evidence="3">3.1.3.2</ecNumber>
    </recommendedName>
</protein>
<dbReference type="Gene3D" id="3.40.50.1240">
    <property type="entry name" value="Phosphoglycerate mutase-like"/>
    <property type="match status" value="1"/>
</dbReference>
<sequence>MKLPLILFLIHWIGSGSPQEQDFIVTSSQTATSFESSISSVASTTTSTTTVRSIGNFDPLSDDPIPRAPEGNPTTRQTGFTDEQLAGDQGDHGVGLETLSLETTLIHVHAIWRHGKRAPEWFPANTPFAERESWPGGLNSLTTKGLQQCYRLGELLRERYTALLSGRYTPNKFYVRSSDTDRTILSAEAMMNGLVSDEDYGVADAKLKVFPVHTIRKDTDKLLNFNIECPAREEEQARVFNVADYGFPALGQKTASFMRYIQNQTGENELDYQAAYKVWDYLYYLEADERQLPSWATADARENLEYINGKINQGLMMTPKLLRLRAGPILKEMSERLRSIAKGSYLAAEKFYGYSAHDHTLAFLLKILGLNFERFPEPSSALVFELHRRHDDEHFVKGCVDEKENRRMLNFLRKPPDPKEEDRRVQVFALILIVNLLIIGVCLVVWNGNAISNVNITCAILVIAALSGLCMLCCMSCLLFCVVTKEEADRKLDVQTVYPTPEFTYFNGTMLSRLNEENGKNAAFPGSVFSMLSTAPADSPAKTQSLETVSSSHSSHWPRPKPPVALSANHSNESDYLRLY</sequence>
<keyword evidence="9" id="KW-0812">Transmembrane</keyword>
<dbReference type="eggNOG" id="KOG3720">
    <property type="taxonomic scope" value="Eukaryota"/>
</dbReference>
<proteinExistence type="inferred from homology"/>
<dbReference type="GO" id="GO:0003993">
    <property type="term" value="F:acid phosphatase activity"/>
    <property type="evidence" value="ECO:0007669"/>
    <property type="project" value="UniProtKB-EC"/>
</dbReference>
<evidence type="ECO:0000313" key="12">
    <source>
        <dbReference type="WBParaSite" id="BXY_0053400.1"/>
    </source>
</evidence>
<dbReference type="PANTHER" id="PTHR11567:SF211">
    <property type="entry name" value="PROSTATIC ACID PHOSPHATASE"/>
    <property type="match status" value="1"/>
</dbReference>
<dbReference type="EC" id="3.1.3.2" evidence="3"/>
<keyword evidence="5" id="KW-0378">Hydrolase</keyword>
<dbReference type="InterPro" id="IPR050645">
    <property type="entry name" value="Histidine_acid_phosphatase"/>
</dbReference>
<dbReference type="AlphaFoldDB" id="A0A1I7RIK2"/>
<name>A0A1I7RIK2_BURXY</name>
<keyword evidence="6" id="KW-1015">Disulfide bond</keyword>
<evidence type="ECO:0000256" key="1">
    <source>
        <dbReference type="ARBA" id="ARBA00000032"/>
    </source>
</evidence>
<evidence type="ECO:0000256" key="6">
    <source>
        <dbReference type="ARBA" id="ARBA00023157"/>
    </source>
</evidence>
<organism evidence="11 12">
    <name type="scientific">Bursaphelenchus xylophilus</name>
    <name type="common">Pinewood nematode worm</name>
    <name type="synonym">Aphelenchoides xylophilus</name>
    <dbReference type="NCBI Taxonomy" id="6326"/>
    <lineage>
        <taxon>Eukaryota</taxon>
        <taxon>Metazoa</taxon>
        <taxon>Ecdysozoa</taxon>
        <taxon>Nematoda</taxon>
        <taxon>Chromadorea</taxon>
        <taxon>Rhabditida</taxon>
        <taxon>Tylenchina</taxon>
        <taxon>Tylenchomorpha</taxon>
        <taxon>Aphelenchoidea</taxon>
        <taxon>Aphelenchoididae</taxon>
        <taxon>Bursaphelenchus</taxon>
    </lineage>
</organism>
<evidence type="ECO:0000256" key="5">
    <source>
        <dbReference type="ARBA" id="ARBA00022801"/>
    </source>
</evidence>
<feature type="chain" id="PRO_5009304244" description="acid phosphatase" evidence="10">
    <location>
        <begin position="19"/>
        <end position="580"/>
    </location>
</feature>
<evidence type="ECO:0000256" key="8">
    <source>
        <dbReference type="SAM" id="MobiDB-lite"/>
    </source>
</evidence>
<feature type="compositionally biased region" description="Polar residues" evidence="8">
    <location>
        <begin position="72"/>
        <end position="81"/>
    </location>
</feature>
<keyword evidence="9" id="KW-1133">Transmembrane helix</keyword>
<dbReference type="PANTHER" id="PTHR11567">
    <property type="entry name" value="ACID PHOSPHATASE-RELATED"/>
    <property type="match status" value="1"/>
</dbReference>
<evidence type="ECO:0000256" key="2">
    <source>
        <dbReference type="ARBA" id="ARBA00005375"/>
    </source>
</evidence>
<evidence type="ECO:0000256" key="10">
    <source>
        <dbReference type="SAM" id="SignalP"/>
    </source>
</evidence>
<feature type="transmembrane region" description="Helical" evidence="9">
    <location>
        <begin position="427"/>
        <end position="446"/>
    </location>
</feature>
<dbReference type="WBParaSite" id="BXY_0053400.1">
    <property type="protein sequence ID" value="BXY_0053400.1"/>
    <property type="gene ID" value="BXY_0053400"/>
</dbReference>
<dbReference type="CDD" id="cd07061">
    <property type="entry name" value="HP_HAP_like"/>
    <property type="match status" value="1"/>
</dbReference>